<name>A0A165CH66_9APHY</name>
<dbReference type="AlphaFoldDB" id="A0A165CH66"/>
<dbReference type="InterPro" id="IPR002938">
    <property type="entry name" value="FAD-bd"/>
</dbReference>
<evidence type="ECO:0000256" key="3">
    <source>
        <dbReference type="ARBA" id="ARBA00022827"/>
    </source>
</evidence>
<dbReference type="SUPFAM" id="SSF51905">
    <property type="entry name" value="FAD/NAD(P)-binding domain"/>
    <property type="match status" value="1"/>
</dbReference>
<keyword evidence="5 7" id="KW-0503">Monooxygenase</keyword>
<dbReference type="PANTHER" id="PTHR13789:SF309">
    <property type="entry name" value="PUTATIVE (AFU_ORTHOLOGUE AFUA_6G14510)-RELATED"/>
    <property type="match status" value="1"/>
</dbReference>
<evidence type="ECO:0000256" key="5">
    <source>
        <dbReference type="ARBA" id="ARBA00023033"/>
    </source>
</evidence>
<evidence type="ECO:0000256" key="4">
    <source>
        <dbReference type="ARBA" id="ARBA00023002"/>
    </source>
</evidence>
<dbReference type="InterPro" id="IPR036188">
    <property type="entry name" value="FAD/NAD-bd_sf"/>
</dbReference>
<evidence type="ECO:0000256" key="2">
    <source>
        <dbReference type="ARBA" id="ARBA00022630"/>
    </source>
</evidence>
<dbReference type="OrthoDB" id="417877at2759"/>
<evidence type="ECO:0000313" key="8">
    <source>
        <dbReference type="Proteomes" id="UP000076871"/>
    </source>
</evidence>
<dbReference type="PANTHER" id="PTHR13789">
    <property type="entry name" value="MONOOXYGENASE"/>
    <property type="match status" value="1"/>
</dbReference>
<dbReference type="Pfam" id="PF01494">
    <property type="entry name" value="FAD_binding_3"/>
    <property type="match status" value="1"/>
</dbReference>
<keyword evidence="2" id="KW-0285">Flavoprotein</keyword>
<dbReference type="STRING" id="1314785.A0A165CH66"/>
<reference evidence="7 8" key="1">
    <citation type="journal article" date="2016" name="Mol. Biol. Evol.">
        <title>Comparative Genomics of Early-Diverging Mushroom-Forming Fungi Provides Insights into the Origins of Lignocellulose Decay Capabilities.</title>
        <authorList>
            <person name="Nagy L.G."/>
            <person name="Riley R."/>
            <person name="Tritt A."/>
            <person name="Adam C."/>
            <person name="Daum C."/>
            <person name="Floudas D."/>
            <person name="Sun H."/>
            <person name="Yadav J.S."/>
            <person name="Pangilinan J."/>
            <person name="Larsson K.H."/>
            <person name="Matsuura K."/>
            <person name="Barry K."/>
            <person name="Labutti K."/>
            <person name="Kuo R."/>
            <person name="Ohm R.A."/>
            <person name="Bhattacharya S.S."/>
            <person name="Shirouzu T."/>
            <person name="Yoshinaga Y."/>
            <person name="Martin F.M."/>
            <person name="Grigoriev I.V."/>
            <person name="Hibbett D.S."/>
        </authorList>
    </citation>
    <scope>NUCLEOTIDE SEQUENCE [LARGE SCALE GENOMIC DNA]</scope>
    <source>
        <strain evidence="7 8">93-53</strain>
    </source>
</reference>
<evidence type="ECO:0000259" key="6">
    <source>
        <dbReference type="Pfam" id="PF01494"/>
    </source>
</evidence>
<dbReference type="Gene3D" id="3.50.50.60">
    <property type="entry name" value="FAD/NAD(P)-binding domain"/>
    <property type="match status" value="1"/>
</dbReference>
<comment type="similarity">
    <text evidence="1">Belongs to the paxM FAD-dependent monooxygenase family.</text>
</comment>
<sequence>MADKKLKVIIAGAGIAGLATAIALRNHPQIEVELFDQATELKEIGASIALSPNGLRTLERLGVHNALDDDVAFRGPNAHLPMIYRHWKTNEIVSYDTFVGVIDRRHQTARFHRAHLHQALLQHVPPELVHVKKKVQNATVEPDSVTVFFADGTSVKGDILVGADGIHSKVRTAFVPHHKLKWTGRIIMRATYDASLVEGVLDLPPDSTHWWGLDKFFFASKLGKNQFTIVGSYDPTLNFGHESEEVNWDDQGDVNILREAYKDWNPVVRALTLATPSVRLFPNWAGEALPTWTFGSRVTLVGDAAHTHGGAYAAGGSLAIDDAYALLLSFLHVLPVDHHRSSKPSVAEIERVLRLYEETRRPHTERLLKDVLGNPRKGSIAKSDEELRQKLQTRPSTTWLSEHDVVAAFEDVVKKERRLWAEGDSVVRFSVH</sequence>
<dbReference type="GeneID" id="63826734"/>
<dbReference type="PRINTS" id="PR00420">
    <property type="entry name" value="RNGMNOXGNASE"/>
</dbReference>
<evidence type="ECO:0000313" key="7">
    <source>
        <dbReference type="EMBL" id="KZT02803.1"/>
    </source>
</evidence>
<keyword evidence="3" id="KW-0274">FAD</keyword>
<accession>A0A165CH66</accession>
<protein>
    <submittedName>
        <fullName evidence="7">Monooxygenase</fullName>
    </submittedName>
</protein>
<proteinExistence type="inferred from homology"/>
<dbReference type="RefSeq" id="XP_040760543.1">
    <property type="nucleotide sequence ID" value="XM_040909705.1"/>
</dbReference>
<gene>
    <name evidence="7" type="ORF">LAESUDRAFT_729764</name>
</gene>
<dbReference type="InterPro" id="IPR050493">
    <property type="entry name" value="FAD-dep_Monooxygenase_BioMet"/>
</dbReference>
<dbReference type="Proteomes" id="UP000076871">
    <property type="component" value="Unassembled WGS sequence"/>
</dbReference>
<organism evidence="7 8">
    <name type="scientific">Laetiporus sulphureus 93-53</name>
    <dbReference type="NCBI Taxonomy" id="1314785"/>
    <lineage>
        <taxon>Eukaryota</taxon>
        <taxon>Fungi</taxon>
        <taxon>Dikarya</taxon>
        <taxon>Basidiomycota</taxon>
        <taxon>Agaricomycotina</taxon>
        <taxon>Agaricomycetes</taxon>
        <taxon>Polyporales</taxon>
        <taxon>Laetiporus</taxon>
    </lineage>
</organism>
<evidence type="ECO:0000256" key="1">
    <source>
        <dbReference type="ARBA" id="ARBA00007992"/>
    </source>
</evidence>
<dbReference type="EMBL" id="KV427649">
    <property type="protein sequence ID" value="KZT02803.1"/>
    <property type="molecule type" value="Genomic_DNA"/>
</dbReference>
<dbReference type="GO" id="GO:0004497">
    <property type="term" value="F:monooxygenase activity"/>
    <property type="evidence" value="ECO:0007669"/>
    <property type="project" value="UniProtKB-KW"/>
</dbReference>
<dbReference type="InParanoid" id="A0A165CH66"/>
<keyword evidence="4" id="KW-0560">Oxidoreductase</keyword>
<dbReference type="GO" id="GO:0071949">
    <property type="term" value="F:FAD binding"/>
    <property type="evidence" value="ECO:0007669"/>
    <property type="project" value="InterPro"/>
</dbReference>
<keyword evidence="8" id="KW-1185">Reference proteome</keyword>
<feature type="domain" description="FAD-binding" evidence="6">
    <location>
        <begin position="6"/>
        <end position="334"/>
    </location>
</feature>